<accession>A0AAD3RMX6</accession>
<reference evidence="1" key="1">
    <citation type="submission" date="2022-08" db="EMBL/GenBank/DDBJ databases">
        <title>Genome sequencing of akame (Lates japonicus).</title>
        <authorList>
            <person name="Hashiguchi Y."/>
            <person name="Takahashi H."/>
        </authorList>
    </citation>
    <scope>NUCLEOTIDE SEQUENCE</scope>
    <source>
        <strain evidence="1">Kochi</strain>
    </source>
</reference>
<dbReference type="AlphaFoldDB" id="A0AAD3RMX6"/>
<organism evidence="1 2">
    <name type="scientific">Lates japonicus</name>
    <name type="common">Japanese lates</name>
    <dbReference type="NCBI Taxonomy" id="270547"/>
    <lineage>
        <taxon>Eukaryota</taxon>
        <taxon>Metazoa</taxon>
        <taxon>Chordata</taxon>
        <taxon>Craniata</taxon>
        <taxon>Vertebrata</taxon>
        <taxon>Euteleostomi</taxon>
        <taxon>Actinopterygii</taxon>
        <taxon>Neopterygii</taxon>
        <taxon>Teleostei</taxon>
        <taxon>Neoteleostei</taxon>
        <taxon>Acanthomorphata</taxon>
        <taxon>Carangaria</taxon>
        <taxon>Carangaria incertae sedis</taxon>
        <taxon>Centropomidae</taxon>
        <taxon>Lates</taxon>
    </lineage>
</organism>
<protein>
    <submittedName>
        <fullName evidence="1">Tomoregulin-2-like protein</fullName>
    </submittedName>
</protein>
<dbReference type="EMBL" id="BRZM01002149">
    <property type="protein sequence ID" value="GLD74326.1"/>
    <property type="molecule type" value="Genomic_DNA"/>
</dbReference>
<evidence type="ECO:0000313" key="1">
    <source>
        <dbReference type="EMBL" id="GLD74326.1"/>
    </source>
</evidence>
<keyword evidence="2" id="KW-1185">Reference proteome</keyword>
<dbReference type="Proteomes" id="UP001279410">
    <property type="component" value="Unassembled WGS sequence"/>
</dbReference>
<sequence length="131" mass="14375">MPIELPRLLDRRSQTASFVAGVGAALPSSLERPACARHDRLMGSRGGVTGPHDYPEIRVEKRRKTSKHTETGEMLKLVLQETPIRDLRRKTLPVPVTFGGEGSAEAGQKETSTCDICQFGAECDVDAEDVW</sequence>
<gene>
    <name evidence="1" type="ORF">AKAME5_002565500</name>
</gene>
<name>A0AAD3RMX6_LATJO</name>
<evidence type="ECO:0000313" key="2">
    <source>
        <dbReference type="Proteomes" id="UP001279410"/>
    </source>
</evidence>
<comment type="caution">
    <text evidence="1">The sequence shown here is derived from an EMBL/GenBank/DDBJ whole genome shotgun (WGS) entry which is preliminary data.</text>
</comment>
<proteinExistence type="predicted"/>